<organism evidence="2">
    <name type="scientific">Candidatus Methanophaga sp. ANME-1 ERB7</name>
    <dbReference type="NCBI Taxonomy" id="2759913"/>
    <lineage>
        <taxon>Archaea</taxon>
        <taxon>Methanobacteriati</taxon>
        <taxon>Methanobacteriota</taxon>
        <taxon>Stenosarchaea group</taxon>
        <taxon>Methanomicrobia</taxon>
        <taxon>Candidatus Methanophagales</taxon>
        <taxon>Candidatus Methanophagaceae</taxon>
        <taxon>Candidatus Methanophaga</taxon>
    </lineage>
</organism>
<keyword evidence="1" id="KW-1133">Transmembrane helix</keyword>
<reference evidence="2" key="1">
    <citation type="submission" date="2020-06" db="EMBL/GenBank/DDBJ databases">
        <title>Unique genomic features of the anaerobic methanotrophic archaea.</title>
        <authorList>
            <person name="Chadwick G.L."/>
            <person name="Skennerton C.T."/>
            <person name="Laso-Perez R."/>
            <person name="Leu A.O."/>
            <person name="Speth D.R."/>
            <person name="Yu H."/>
            <person name="Morgan-Lang C."/>
            <person name="Hatzenpichler R."/>
            <person name="Goudeau D."/>
            <person name="Malmstrom R."/>
            <person name="Brazelton W.J."/>
            <person name="Woyke T."/>
            <person name="Hallam S.J."/>
            <person name="Tyson G.W."/>
            <person name="Wegener G."/>
            <person name="Boetius A."/>
            <person name="Orphan V."/>
        </authorList>
    </citation>
    <scope>NUCLEOTIDE SEQUENCE</scope>
</reference>
<accession>A0A7G9Z872</accession>
<evidence type="ECO:0000256" key="1">
    <source>
        <dbReference type="SAM" id="Phobius"/>
    </source>
</evidence>
<gene>
    <name evidence="2" type="ORF">OHJJKADD_00029</name>
</gene>
<sequence>MVSESLKTFFGKVKKGLSERLSEIKPEEVAKFATKEAVWAIPVVGEIIKDAFDEFSPDEKEERIKELKELSEGQFEEISEKVGVSVEYLKYIQKFTLYVFKELRADHEEIKELIQSLIENQIGEVKLKPKDDYYQRKEFEKERLYKLDSYLARRRRNTKIILTITITLFFILILIIIWKLFGGR</sequence>
<name>A0A7G9Z872_9EURY</name>
<evidence type="ECO:0000313" key="2">
    <source>
        <dbReference type="EMBL" id="QNO56456.1"/>
    </source>
</evidence>
<proteinExistence type="predicted"/>
<keyword evidence="1" id="KW-0472">Membrane</keyword>
<keyword evidence="1" id="KW-0812">Transmembrane</keyword>
<feature type="transmembrane region" description="Helical" evidence="1">
    <location>
        <begin position="160"/>
        <end position="181"/>
    </location>
</feature>
<protein>
    <submittedName>
        <fullName evidence="2">Uncharacterized protein</fullName>
    </submittedName>
</protein>
<dbReference type="AlphaFoldDB" id="A0A7G9Z872"/>
<dbReference type="EMBL" id="MT631656">
    <property type="protein sequence ID" value="QNO56456.1"/>
    <property type="molecule type" value="Genomic_DNA"/>
</dbReference>